<dbReference type="GO" id="GO:0005794">
    <property type="term" value="C:Golgi apparatus"/>
    <property type="evidence" value="ECO:0007669"/>
    <property type="project" value="TreeGrafter"/>
</dbReference>
<evidence type="ECO:0000313" key="6">
    <source>
        <dbReference type="EMBL" id="KJH53321.1"/>
    </source>
</evidence>
<sequence>MSVTDTIGDRSGSNLPVEFTANKLKSGAGEAVLFVLDVLADAALIHNNFKWEKMVPPEREDDDIAVDQDEENDSVSEVEEDDYIDDDDGVYVDLSAPLHNEPENNQIQAILHSNTDVQAWREEVERVTPFLKIVVRQDAKNNQIQAILHSNTDVQAWREEVERVTPFLKIVVRQDAKY</sequence>
<reference evidence="6 7" key="1">
    <citation type="submission" date="2013-11" db="EMBL/GenBank/DDBJ databases">
        <title>Draft genome of the bovine lungworm Dictyocaulus viviparus.</title>
        <authorList>
            <person name="Mitreva M."/>
        </authorList>
    </citation>
    <scope>NUCLEOTIDE SEQUENCE [LARGE SCALE GENOMIC DNA]</scope>
    <source>
        <strain evidence="6 7">HannoverDv2000</strain>
    </source>
</reference>
<dbReference type="GO" id="GO:0005929">
    <property type="term" value="C:cilium"/>
    <property type="evidence" value="ECO:0007669"/>
    <property type="project" value="UniProtKB-SubCell"/>
</dbReference>
<dbReference type="GO" id="GO:0042073">
    <property type="term" value="P:intraciliary transport"/>
    <property type="evidence" value="ECO:0007669"/>
    <property type="project" value="TreeGrafter"/>
</dbReference>
<evidence type="ECO:0000256" key="1">
    <source>
        <dbReference type="ARBA" id="ARBA00004138"/>
    </source>
</evidence>
<dbReference type="InterPro" id="IPR019530">
    <property type="entry name" value="Intra-flagellar_transport_57"/>
</dbReference>
<keyword evidence="3" id="KW-0969">Cilium</keyword>
<dbReference type="EMBL" id="KN716153">
    <property type="protein sequence ID" value="KJH53321.1"/>
    <property type="molecule type" value="Genomic_DNA"/>
</dbReference>
<proteinExistence type="inferred from homology"/>
<dbReference type="STRING" id="29172.A0A0D8YFA1"/>
<feature type="region of interest" description="Disordered" evidence="5">
    <location>
        <begin position="56"/>
        <end position="82"/>
    </location>
</feature>
<keyword evidence="7" id="KW-1185">Reference proteome</keyword>
<evidence type="ECO:0000256" key="5">
    <source>
        <dbReference type="SAM" id="MobiDB-lite"/>
    </source>
</evidence>
<name>A0A0D8YFA1_DICVI</name>
<feature type="compositionally biased region" description="Acidic residues" evidence="5">
    <location>
        <begin position="59"/>
        <end position="82"/>
    </location>
</feature>
<keyword evidence="4" id="KW-0966">Cell projection</keyword>
<dbReference type="OrthoDB" id="423881at2759"/>
<accession>A0A0D8YFA1</accession>
<evidence type="ECO:0000256" key="2">
    <source>
        <dbReference type="ARBA" id="ARBA00009415"/>
    </source>
</evidence>
<dbReference type="Pfam" id="PF10498">
    <property type="entry name" value="IFT57"/>
    <property type="match status" value="1"/>
</dbReference>
<evidence type="ECO:0000256" key="3">
    <source>
        <dbReference type="ARBA" id="ARBA00023069"/>
    </source>
</evidence>
<dbReference type="Proteomes" id="UP000053766">
    <property type="component" value="Unassembled WGS sequence"/>
</dbReference>
<dbReference type="PANTHER" id="PTHR16011:SF0">
    <property type="entry name" value="INTRAFLAGELLAR TRANSPORT PROTEIN 57 HOMOLOG"/>
    <property type="match status" value="1"/>
</dbReference>
<protein>
    <submittedName>
        <fullName evidence="6">Uncharacterized protein</fullName>
    </submittedName>
</protein>
<dbReference type="GO" id="GO:0005815">
    <property type="term" value="C:microtubule organizing center"/>
    <property type="evidence" value="ECO:0007669"/>
    <property type="project" value="TreeGrafter"/>
</dbReference>
<organism evidence="6 7">
    <name type="scientific">Dictyocaulus viviparus</name>
    <name type="common">Bovine lungworm</name>
    <dbReference type="NCBI Taxonomy" id="29172"/>
    <lineage>
        <taxon>Eukaryota</taxon>
        <taxon>Metazoa</taxon>
        <taxon>Ecdysozoa</taxon>
        <taxon>Nematoda</taxon>
        <taxon>Chromadorea</taxon>
        <taxon>Rhabditida</taxon>
        <taxon>Rhabditina</taxon>
        <taxon>Rhabditomorpha</taxon>
        <taxon>Strongyloidea</taxon>
        <taxon>Metastrongylidae</taxon>
        <taxon>Dictyocaulus</taxon>
    </lineage>
</organism>
<reference evidence="7" key="2">
    <citation type="journal article" date="2016" name="Sci. Rep.">
        <title>Dictyocaulus viviparus genome, variome and transcriptome elucidate lungworm biology and support future intervention.</title>
        <authorList>
            <person name="McNulty S.N."/>
            <person name="Strube C."/>
            <person name="Rosa B.A."/>
            <person name="Martin J.C."/>
            <person name="Tyagi R."/>
            <person name="Choi Y.J."/>
            <person name="Wang Q."/>
            <person name="Hallsworth Pepin K."/>
            <person name="Zhang X."/>
            <person name="Ozersky P."/>
            <person name="Wilson R.K."/>
            <person name="Sternberg P.W."/>
            <person name="Gasser R.B."/>
            <person name="Mitreva M."/>
        </authorList>
    </citation>
    <scope>NUCLEOTIDE SEQUENCE [LARGE SCALE GENOMIC DNA]</scope>
    <source>
        <strain evidence="7">HannoverDv2000</strain>
    </source>
</reference>
<gene>
    <name evidence="6" type="ORF">DICVIV_00444</name>
</gene>
<evidence type="ECO:0000313" key="7">
    <source>
        <dbReference type="Proteomes" id="UP000053766"/>
    </source>
</evidence>
<dbReference type="GO" id="GO:1905515">
    <property type="term" value="P:non-motile cilium assembly"/>
    <property type="evidence" value="ECO:0007669"/>
    <property type="project" value="TreeGrafter"/>
</dbReference>
<dbReference type="AlphaFoldDB" id="A0A0D8YFA1"/>
<dbReference type="PANTHER" id="PTHR16011">
    <property type="entry name" value="IFT57/HIPPI"/>
    <property type="match status" value="1"/>
</dbReference>
<comment type="similarity">
    <text evidence="2">Belongs to the IFT57 family.</text>
</comment>
<evidence type="ECO:0000256" key="4">
    <source>
        <dbReference type="ARBA" id="ARBA00023273"/>
    </source>
</evidence>
<dbReference type="GO" id="GO:0030992">
    <property type="term" value="C:intraciliary transport particle B"/>
    <property type="evidence" value="ECO:0007669"/>
    <property type="project" value="TreeGrafter"/>
</dbReference>
<comment type="subcellular location">
    <subcellularLocation>
        <location evidence="1">Cell projection</location>
        <location evidence="1">Cilium</location>
    </subcellularLocation>
</comment>